<protein>
    <submittedName>
        <fullName evidence="3">Uncharacterized protein</fullName>
    </submittedName>
</protein>
<evidence type="ECO:0000256" key="1">
    <source>
        <dbReference type="SAM" id="Coils"/>
    </source>
</evidence>
<proteinExistence type="predicted"/>
<feature type="coiled-coil region" evidence="1">
    <location>
        <begin position="52"/>
        <end position="86"/>
    </location>
</feature>
<evidence type="ECO:0000313" key="4">
    <source>
        <dbReference type="Proteomes" id="UP001165080"/>
    </source>
</evidence>
<evidence type="ECO:0000313" key="3">
    <source>
        <dbReference type="EMBL" id="GLC48772.1"/>
    </source>
</evidence>
<accession>A0A9W6BBS1</accession>
<dbReference type="AlphaFoldDB" id="A0A9W6BBS1"/>
<keyword evidence="2" id="KW-0812">Transmembrane</keyword>
<sequence length="160" mass="16938">MSSTSGAIRCWADRGHVARPAWGSRGRGSIPAGRATFGGGGSYSRASGLDEVFELKQRLVEAEVKRQAAEKAAAESQRVRQELQRRLTQTRWLLAAVLAVLLLAVGALAWAELEAPPLGTMSLGAQDSLPGLTALSVAMQRAVAWVQALAGSLWRKGGAF</sequence>
<keyword evidence="2" id="KW-1133">Transmembrane helix</keyword>
<gene>
    <name evidence="3" type="primary">PLEST005790</name>
    <name evidence="3" type="ORF">PLESTB_000146300</name>
</gene>
<comment type="caution">
    <text evidence="3">The sequence shown here is derived from an EMBL/GenBank/DDBJ whole genome shotgun (WGS) entry which is preliminary data.</text>
</comment>
<feature type="transmembrane region" description="Helical" evidence="2">
    <location>
        <begin position="92"/>
        <end position="111"/>
    </location>
</feature>
<dbReference type="Proteomes" id="UP001165080">
    <property type="component" value="Unassembled WGS sequence"/>
</dbReference>
<reference evidence="3 4" key="1">
    <citation type="journal article" date="2023" name="Commun. Biol.">
        <title>Reorganization of the ancestral sex-determining regions during the evolution of trioecy in Pleodorina starrii.</title>
        <authorList>
            <person name="Takahashi K."/>
            <person name="Suzuki S."/>
            <person name="Kawai-Toyooka H."/>
            <person name="Yamamoto K."/>
            <person name="Hamaji T."/>
            <person name="Ootsuki R."/>
            <person name="Yamaguchi H."/>
            <person name="Kawachi M."/>
            <person name="Higashiyama T."/>
            <person name="Nozaki H."/>
        </authorList>
    </citation>
    <scope>NUCLEOTIDE SEQUENCE [LARGE SCALE GENOMIC DNA]</scope>
    <source>
        <strain evidence="3 4">NIES-4479</strain>
    </source>
</reference>
<evidence type="ECO:0000256" key="2">
    <source>
        <dbReference type="SAM" id="Phobius"/>
    </source>
</evidence>
<keyword evidence="2" id="KW-0472">Membrane</keyword>
<dbReference type="EMBL" id="BRXU01000002">
    <property type="protein sequence ID" value="GLC48772.1"/>
    <property type="molecule type" value="Genomic_DNA"/>
</dbReference>
<organism evidence="3 4">
    <name type="scientific">Pleodorina starrii</name>
    <dbReference type="NCBI Taxonomy" id="330485"/>
    <lineage>
        <taxon>Eukaryota</taxon>
        <taxon>Viridiplantae</taxon>
        <taxon>Chlorophyta</taxon>
        <taxon>core chlorophytes</taxon>
        <taxon>Chlorophyceae</taxon>
        <taxon>CS clade</taxon>
        <taxon>Chlamydomonadales</taxon>
        <taxon>Volvocaceae</taxon>
        <taxon>Pleodorina</taxon>
    </lineage>
</organism>
<keyword evidence="1" id="KW-0175">Coiled coil</keyword>
<name>A0A9W6BBS1_9CHLO</name>
<keyword evidence="4" id="KW-1185">Reference proteome</keyword>